<comment type="caution">
    <text evidence="6">The sequence shown here is derived from an EMBL/GenBank/DDBJ whole genome shotgun (WGS) entry which is preliminary data.</text>
</comment>
<dbReference type="Gene3D" id="3.20.20.30">
    <property type="entry name" value="Luciferase-like domain"/>
    <property type="match status" value="1"/>
</dbReference>
<dbReference type="Proteomes" id="UP001143463">
    <property type="component" value="Unassembled WGS sequence"/>
</dbReference>
<proteinExistence type="predicted"/>
<evidence type="ECO:0000259" key="5">
    <source>
        <dbReference type="Pfam" id="PF00296"/>
    </source>
</evidence>
<dbReference type="InterPro" id="IPR050172">
    <property type="entry name" value="SsuD_RutA_monooxygenase"/>
</dbReference>
<reference evidence="6" key="1">
    <citation type="journal article" date="2014" name="Int. J. Syst. Evol. Microbiol.">
        <title>Complete genome sequence of Corynebacterium casei LMG S-19264T (=DSM 44701T), isolated from a smear-ripened cheese.</title>
        <authorList>
            <consortium name="US DOE Joint Genome Institute (JGI-PGF)"/>
            <person name="Walter F."/>
            <person name="Albersmeier A."/>
            <person name="Kalinowski J."/>
            <person name="Ruckert C."/>
        </authorList>
    </citation>
    <scope>NUCLEOTIDE SEQUENCE</scope>
    <source>
        <strain evidence="6">VKM Ac-1069</strain>
    </source>
</reference>
<evidence type="ECO:0000313" key="6">
    <source>
        <dbReference type="EMBL" id="GLL14465.1"/>
    </source>
</evidence>
<dbReference type="PANTHER" id="PTHR42847:SF4">
    <property type="entry name" value="ALKANESULFONATE MONOOXYGENASE-RELATED"/>
    <property type="match status" value="1"/>
</dbReference>
<reference evidence="6" key="2">
    <citation type="submission" date="2023-01" db="EMBL/GenBank/DDBJ databases">
        <authorList>
            <person name="Sun Q."/>
            <person name="Evtushenko L."/>
        </authorList>
    </citation>
    <scope>NUCLEOTIDE SEQUENCE</scope>
    <source>
        <strain evidence="6">VKM Ac-1069</strain>
    </source>
</reference>
<keyword evidence="2" id="KW-0288">FMN</keyword>
<dbReference type="AlphaFoldDB" id="A0A9W6LA15"/>
<organism evidence="6 7">
    <name type="scientific">Pseudonocardia halophobica</name>
    <dbReference type="NCBI Taxonomy" id="29401"/>
    <lineage>
        <taxon>Bacteria</taxon>
        <taxon>Bacillati</taxon>
        <taxon>Actinomycetota</taxon>
        <taxon>Actinomycetes</taxon>
        <taxon>Pseudonocardiales</taxon>
        <taxon>Pseudonocardiaceae</taxon>
        <taxon>Pseudonocardia</taxon>
    </lineage>
</organism>
<protein>
    <submittedName>
        <fullName evidence="6">Alkanesulfonate monooxygenase</fullName>
    </submittedName>
</protein>
<feature type="domain" description="Luciferase-like" evidence="5">
    <location>
        <begin position="26"/>
        <end position="347"/>
    </location>
</feature>
<sequence length="380" mass="41350">MDVATQTQTPAAAAQPTSAMYGDNAMKLGIFCLNISGGMVMSEAAPNVLSWPDTVAVAQAADAAGWEFLLSLGRWRGHGGRMNANAEQYETFTWAAGMAAVTQRIHLFVTCHIPVFHPMLAAKMAATIDAISAGRVGLNLVAGNNALEFGMFGIDQREHEDRYAAAEEWLMLVERLWTEQDEVDWEGKYYTVRRGYLQPKPVQRPRPLIVSAGTSGAGLDFALKHSDYSFQGGPDLDIVGGIARRTEARAQELGVRGGRITFAPVVLADTEAEAWRYFEWYVDELGDLEAAQNQIRGSMAGGSQSFSPEVHLQMARYKVAGWGGMPLVGTAEQIVERLVAYKELGYDGIALGWVDMAQGLAEFNEKVLPLMVEAGLRSAP</sequence>
<keyword evidence="4 6" id="KW-0503">Monooxygenase</keyword>
<accession>A0A9W6LA15</accession>
<evidence type="ECO:0000313" key="7">
    <source>
        <dbReference type="Proteomes" id="UP001143463"/>
    </source>
</evidence>
<dbReference type="GO" id="GO:0016705">
    <property type="term" value="F:oxidoreductase activity, acting on paired donors, with incorporation or reduction of molecular oxygen"/>
    <property type="evidence" value="ECO:0007669"/>
    <property type="project" value="InterPro"/>
</dbReference>
<keyword evidence="1" id="KW-0285">Flavoprotein</keyword>
<keyword evidence="3" id="KW-0560">Oxidoreductase</keyword>
<dbReference type="InterPro" id="IPR011251">
    <property type="entry name" value="Luciferase-like_dom"/>
</dbReference>
<dbReference type="RefSeq" id="WP_051737986.1">
    <property type="nucleotide sequence ID" value="NZ_BAAAUZ010000032.1"/>
</dbReference>
<dbReference type="Pfam" id="PF00296">
    <property type="entry name" value="Bac_luciferase"/>
    <property type="match status" value="1"/>
</dbReference>
<dbReference type="GO" id="GO:0004497">
    <property type="term" value="F:monooxygenase activity"/>
    <property type="evidence" value="ECO:0007669"/>
    <property type="project" value="UniProtKB-KW"/>
</dbReference>
<dbReference type="SUPFAM" id="SSF51679">
    <property type="entry name" value="Bacterial luciferase-like"/>
    <property type="match status" value="1"/>
</dbReference>
<evidence type="ECO:0000256" key="1">
    <source>
        <dbReference type="ARBA" id="ARBA00022630"/>
    </source>
</evidence>
<dbReference type="EMBL" id="BSFQ01000032">
    <property type="protein sequence ID" value="GLL14465.1"/>
    <property type="molecule type" value="Genomic_DNA"/>
</dbReference>
<evidence type="ECO:0000256" key="4">
    <source>
        <dbReference type="ARBA" id="ARBA00023033"/>
    </source>
</evidence>
<dbReference type="InterPro" id="IPR036661">
    <property type="entry name" value="Luciferase-like_sf"/>
</dbReference>
<gene>
    <name evidence="6" type="ORF">GCM10017577_56120</name>
</gene>
<dbReference type="PANTHER" id="PTHR42847">
    <property type="entry name" value="ALKANESULFONATE MONOOXYGENASE"/>
    <property type="match status" value="1"/>
</dbReference>
<keyword evidence="7" id="KW-1185">Reference proteome</keyword>
<evidence type="ECO:0000256" key="2">
    <source>
        <dbReference type="ARBA" id="ARBA00022643"/>
    </source>
</evidence>
<evidence type="ECO:0000256" key="3">
    <source>
        <dbReference type="ARBA" id="ARBA00023002"/>
    </source>
</evidence>
<name>A0A9W6LA15_9PSEU</name>